<dbReference type="AlphaFoldDB" id="A0A918URK9"/>
<dbReference type="Gene3D" id="3.40.50.1000">
    <property type="entry name" value="HAD superfamily/HAD-like"/>
    <property type="match status" value="1"/>
</dbReference>
<reference evidence="1" key="2">
    <citation type="submission" date="2020-09" db="EMBL/GenBank/DDBJ databases">
        <authorList>
            <person name="Sun Q."/>
            <person name="Ohkuma M."/>
        </authorList>
    </citation>
    <scope>NUCLEOTIDE SEQUENCE</scope>
    <source>
        <strain evidence="1">JCM 4988</strain>
    </source>
</reference>
<name>A0A918URK9_9ACTN</name>
<keyword evidence="2" id="KW-1185">Reference proteome</keyword>
<gene>
    <name evidence="1" type="ORF">GCM10010387_23480</name>
</gene>
<dbReference type="EMBL" id="BMWG01000005">
    <property type="protein sequence ID" value="GGZ29409.1"/>
    <property type="molecule type" value="Genomic_DNA"/>
</dbReference>
<dbReference type="SUPFAM" id="SSF56784">
    <property type="entry name" value="HAD-like"/>
    <property type="match status" value="1"/>
</dbReference>
<proteinExistence type="predicted"/>
<evidence type="ECO:0000313" key="2">
    <source>
        <dbReference type="Proteomes" id="UP000630936"/>
    </source>
</evidence>
<reference evidence="1" key="1">
    <citation type="journal article" date="2014" name="Int. J. Syst. Evol. Microbiol.">
        <title>Complete genome sequence of Corynebacterium casei LMG S-19264T (=DSM 44701T), isolated from a smear-ripened cheese.</title>
        <authorList>
            <consortium name="US DOE Joint Genome Institute (JGI-PGF)"/>
            <person name="Walter F."/>
            <person name="Albersmeier A."/>
            <person name="Kalinowski J."/>
            <person name="Ruckert C."/>
        </authorList>
    </citation>
    <scope>NUCLEOTIDE SEQUENCE</scope>
    <source>
        <strain evidence="1">JCM 4988</strain>
    </source>
</reference>
<evidence type="ECO:0000313" key="1">
    <source>
        <dbReference type="EMBL" id="GGZ29409.1"/>
    </source>
</evidence>
<sequence length="81" mass="8448">MTTNRAGGQDRPFGAVLCDIDRLYEIAADRAGARAERCPVVDDLPENIKAAVRLGMTGALFREAADPRAALGALLAPGLPG</sequence>
<dbReference type="InterPro" id="IPR023214">
    <property type="entry name" value="HAD_sf"/>
</dbReference>
<accession>A0A918URK9</accession>
<comment type="caution">
    <text evidence="1">The sequence shown here is derived from an EMBL/GenBank/DDBJ whole genome shotgun (WGS) entry which is preliminary data.</text>
</comment>
<dbReference type="InterPro" id="IPR036412">
    <property type="entry name" value="HAD-like_sf"/>
</dbReference>
<dbReference type="Proteomes" id="UP000630936">
    <property type="component" value="Unassembled WGS sequence"/>
</dbReference>
<organism evidence="1 2">
    <name type="scientific">Streptomyces inusitatus</name>
    <dbReference type="NCBI Taxonomy" id="68221"/>
    <lineage>
        <taxon>Bacteria</taxon>
        <taxon>Bacillati</taxon>
        <taxon>Actinomycetota</taxon>
        <taxon>Actinomycetes</taxon>
        <taxon>Kitasatosporales</taxon>
        <taxon>Streptomycetaceae</taxon>
        <taxon>Streptomyces</taxon>
    </lineage>
</organism>
<protein>
    <submittedName>
        <fullName evidence="1">Uncharacterized protein</fullName>
    </submittedName>
</protein>
<dbReference type="RefSeq" id="WP_190122932.1">
    <property type="nucleotide sequence ID" value="NZ_BMWG01000005.1"/>
</dbReference>